<feature type="region of interest" description="Disordered" evidence="4">
    <location>
        <begin position="196"/>
        <end position="236"/>
    </location>
</feature>
<dbReference type="InterPro" id="IPR027417">
    <property type="entry name" value="P-loop_NTPase"/>
</dbReference>
<evidence type="ECO:0000256" key="2">
    <source>
        <dbReference type="ARBA" id="ARBA00022741"/>
    </source>
</evidence>
<dbReference type="GeneID" id="113040615"/>
<feature type="domain" description="AIG1-type G" evidence="5">
    <location>
        <begin position="9"/>
        <end position="195"/>
    </location>
</feature>
<proteinExistence type="inferred from homology"/>
<keyword evidence="3" id="KW-0342">GTP-binding</keyword>
<protein>
    <submittedName>
        <fullName evidence="7">GTPase IMAP family member 7-like</fullName>
    </submittedName>
</protein>
<dbReference type="PANTHER" id="PTHR10903">
    <property type="entry name" value="GTPASE, IMAP FAMILY MEMBER-RELATED"/>
    <property type="match status" value="1"/>
</dbReference>
<dbReference type="AlphaFoldDB" id="A0A6P6JA08"/>
<dbReference type="InterPro" id="IPR006703">
    <property type="entry name" value="G_AIG1"/>
</dbReference>
<keyword evidence="2" id="KW-0547">Nucleotide-binding</keyword>
<dbReference type="GO" id="GO:0005525">
    <property type="term" value="F:GTP binding"/>
    <property type="evidence" value="ECO:0007669"/>
    <property type="project" value="UniProtKB-KW"/>
</dbReference>
<evidence type="ECO:0000256" key="4">
    <source>
        <dbReference type="SAM" id="MobiDB-lite"/>
    </source>
</evidence>
<dbReference type="KEGG" id="caua:113040615"/>
<sequence length="236" mass="25912">MASGSVSNLRIVLLGKNESENNEVGNIILGTTAFQSKALSYSQLLNEKISGQVEKRHITVIKTNLLQTHLLQHQIVKGVGECVSLSAPGPHSIALILQYKDFTEDDMRSVYNVLSLFSKQAIKHTIVVTTDEDSFSSKITSKLWNNVIHNLIKDCGGGHLKFDSKDSGWRSEILKRTEDILKKEHEEFLICNMYEDGGDGSSVDGNLSRSGSSGRDDDKHKEDHAESIKTGRGGGG</sequence>
<dbReference type="PANTHER" id="PTHR10903:SF170">
    <property type="entry name" value="GTPASE IMAP FAMILY MEMBER 7"/>
    <property type="match status" value="1"/>
</dbReference>
<organism evidence="6 7">
    <name type="scientific">Carassius auratus</name>
    <name type="common">Goldfish</name>
    <dbReference type="NCBI Taxonomy" id="7957"/>
    <lineage>
        <taxon>Eukaryota</taxon>
        <taxon>Metazoa</taxon>
        <taxon>Chordata</taxon>
        <taxon>Craniata</taxon>
        <taxon>Vertebrata</taxon>
        <taxon>Euteleostomi</taxon>
        <taxon>Actinopterygii</taxon>
        <taxon>Neopterygii</taxon>
        <taxon>Teleostei</taxon>
        <taxon>Ostariophysi</taxon>
        <taxon>Cypriniformes</taxon>
        <taxon>Cyprinidae</taxon>
        <taxon>Cyprininae</taxon>
        <taxon>Carassius</taxon>
    </lineage>
</organism>
<name>A0A6P6JA08_CARAU</name>
<dbReference type="OrthoDB" id="8954335at2759"/>
<evidence type="ECO:0000259" key="5">
    <source>
        <dbReference type="Pfam" id="PF04548"/>
    </source>
</evidence>
<accession>A0A6P6JA08</accession>
<comment type="similarity">
    <text evidence="1">Belongs to the TRAFAC class TrmE-Era-EngA-EngB-Septin-like GTPase superfamily. AIG1/Toc34/Toc159-like paraseptin GTPase family. IAN subfamily.</text>
</comment>
<dbReference type="Gene3D" id="3.40.50.300">
    <property type="entry name" value="P-loop containing nucleotide triphosphate hydrolases"/>
    <property type="match status" value="1"/>
</dbReference>
<evidence type="ECO:0000256" key="3">
    <source>
        <dbReference type="ARBA" id="ARBA00023134"/>
    </source>
</evidence>
<reference evidence="7" key="1">
    <citation type="submission" date="2025-08" db="UniProtKB">
        <authorList>
            <consortium name="RefSeq"/>
        </authorList>
    </citation>
    <scope>IDENTIFICATION</scope>
    <source>
        <strain evidence="7">Wakin</strain>
        <tissue evidence="7">Muscle</tissue>
    </source>
</reference>
<feature type="compositionally biased region" description="Basic and acidic residues" evidence="4">
    <location>
        <begin position="214"/>
        <end position="229"/>
    </location>
</feature>
<dbReference type="InterPro" id="IPR045058">
    <property type="entry name" value="GIMA/IAN/Toc"/>
</dbReference>
<dbReference type="RefSeq" id="XP_026054697.1">
    <property type="nucleotide sequence ID" value="XM_026198912.1"/>
</dbReference>
<evidence type="ECO:0000256" key="1">
    <source>
        <dbReference type="ARBA" id="ARBA00008535"/>
    </source>
</evidence>
<gene>
    <name evidence="7" type="primary">LOC113040615</name>
</gene>
<evidence type="ECO:0000313" key="6">
    <source>
        <dbReference type="Proteomes" id="UP000515129"/>
    </source>
</evidence>
<keyword evidence="6" id="KW-1185">Reference proteome</keyword>
<dbReference type="Pfam" id="PF04548">
    <property type="entry name" value="AIG1"/>
    <property type="match status" value="1"/>
</dbReference>
<dbReference type="Proteomes" id="UP000515129">
    <property type="component" value="Chromosome 22"/>
</dbReference>
<evidence type="ECO:0000313" key="7">
    <source>
        <dbReference type="RefSeq" id="XP_026054697.1"/>
    </source>
</evidence>